<dbReference type="GO" id="GO:0006974">
    <property type="term" value="P:DNA damage response"/>
    <property type="evidence" value="ECO:0007669"/>
    <property type="project" value="TreeGrafter"/>
</dbReference>
<dbReference type="PANTHER" id="PTHR46802">
    <property type="entry name" value="TYROSINE-PROTEIN KINASE BAZ1B"/>
    <property type="match status" value="1"/>
</dbReference>
<evidence type="ECO:0000313" key="1">
    <source>
        <dbReference type="EMBL" id="KAK3608522.1"/>
    </source>
</evidence>
<gene>
    <name evidence="1" type="ORF">CHS0354_010377</name>
</gene>
<keyword evidence="2" id="KW-1185">Reference proteome</keyword>
<dbReference type="Proteomes" id="UP001195483">
    <property type="component" value="Unassembled WGS sequence"/>
</dbReference>
<organism evidence="1 2">
    <name type="scientific">Potamilus streckersoni</name>
    <dbReference type="NCBI Taxonomy" id="2493646"/>
    <lineage>
        <taxon>Eukaryota</taxon>
        <taxon>Metazoa</taxon>
        <taxon>Spiralia</taxon>
        <taxon>Lophotrochozoa</taxon>
        <taxon>Mollusca</taxon>
        <taxon>Bivalvia</taxon>
        <taxon>Autobranchia</taxon>
        <taxon>Heteroconchia</taxon>
        <taxon>Palaeoheterodonta</taxon>
        <taxon>Unionida</taxon>
        <taxon>Unionoidea</taxon>
        <taxon>Unionidae</taxon>
        <taxon>Ambleminae</taxon>
        <taxon>Lampsilini</taxon>
        <taxon>Potamilus</taxon>
    </lineage>
</organism>
<dbReference type="AlphaFoldDB" id="A0AAE0WCI1"/>
<dbReference type="EMBL" id="JAEAOA010000646">
    <property type="protein sequence ID" value="KAK3608522.1"/>
    <property type="molecule type" value="Genomic_DNA"/>
</dbReference>
<name>A0AAE0WCI1_9BIVA</name>
<reference evidence="1" key="3">
    <citation type="submission" date="2023-05" db="EMBL/GenBank/DDBJ databases">
        <authorList>
            <person name="Smith C.H."/>
        </authorList>
    </citation>
    <scope>NUCLEOTIDE SEQUENCE</scope>
    <source>
        <strain evidence="1">CHS0354</strain>
        <tissue evidence="1">Mantle</tissue>
    </source>
</reference>
<evidence type="ECO:0000313" key="2">
    <source>
        <dbReference type="Proteomes" id="UP001195483"/>
    </source>
</evidence>
<accession>A0AAE0WCI1</accession>
<reference evidence="1" key="2">
    <citation type="journal article" date="2021" name="Genome Biol. Evol.">
        <title>Developing a high-quality reference genome for a parasitic bivalve with doubly uniparental inheritance (Bivalvia: Unionida).</title>
        <authorList>
            <person name="Smith C.H."/>
        </authorList>
    </citation>
    <scope>NUCLEOTIDE SEQUENCE</scope>
    <source>
        <strain evidence="1">CHS0354</strain>
        <tissue evidence="1">Mantle</tissue>
    </source>
</reference>
<proteinExistence type="predicted"/>
<sequence>MRSDYDYIRKGFGHVAAQDTSVKKQLKAQFPRCYDKPVLALVHHREKPPSKELLRLFIRSHALRAGQNPNSPWIVDDELVKKHGLPSKFASFLLSPTKTCVRE</sequence>
<dbReference type="GO" id="GO:0090535">
    <property type="term" value="C:WICH complex"/>
    <property type="evidence" value="ECO:0007669"/>
    <property type="project" value="InterPro"/>
</dbReference>
<dbReference type="GO" id="GO:0042393">
    <property type="term" value="F:histone binding"/>
    <property type="evidence" value="ECO:0007669"/>
    <property type="project" value="TreeGrafter"/>
</dbReference>
<reference evidence="1" key="1">
    <citation type="journal article" date="2021" name="Genome Biol. Evol.">
        <title>A High-Quality Reference Genome for a Parasitic Bivalve with Doubly Uniparental Inheritance (Bivalvia: Unionida).</title>
        <authorList>
            <person name="Smith C.H."/>
        </authorList>
    </citation>
    <scope>NUCLEOTIDE SEQUENCE</scope>
    <source>
        <strain evidence="1">CHS0354</strain>
    </source>
</reference>
<dbReference type="PANTHER" id="PTHR46802:SF1">
    <property type="entry name" value="TYROSINE-PROTEIN KINASE BAZ1B"/>
    <property type="match status" value="1"/>
</dbReference>
<comment type="caution">
    <text evidence="1">The sequence shown here is derived from an EMBL/GenBank/DDBJ whole genome shotgun (WGS) entry which is preliminary data.</text>
</comment>
<protein>
    <submittedName>
        <fullName evidence="1">Uncharacterized protein</fullName>
    </submittedName>
</protein>
<dbReference type="GO" id="GO:0140801">
    <property type="term" value="F:histone H2AXY142 kinase activity"/>
    <property type="evidence" value="ECO:0007669"/>
    <property type="project" value="InterPro"/>
</dbReference>
<dbReference type="InterPro" id="IPR047174">
    <property type="entry name" value="BAZ1B"/>
</dbReference>